<accession>A0ABQ2DZB5</accession>
<evidence type="ECO:0000313" key="4">
    <source>
        <dbReference type="Proteomes" id="UP000660265"/>
    </source>
</evidence>
<feature type="region of interest" description="Disordered" evidence="1">
    <location>
        <begin position="236"/>
        <end position="271"/>
    </location>
</feature>
<keyword evidence="2" id="KW-1133">Transmembrane helix</keyword>
<keyword evidence="4" id="KW-1185">Reference proteome</keyword>
<sequence length="478" mass="49918">MGVYGSAARADRRGIGGAGWTGTPTPVRRVWAVGGGRRSRRDDKGKLVKRLRNRGRAALVAAAAMCAVAAQPGLPGTARAAEGPSPYVFDPGAERVEGAASTSAARPLEAGSTYRGSIEPGKKLFYRLDLDDAKNAYVSVTAVPELGSSVDYGDKLTVTMQDSDGRDCDSEQARVLSSSDYPHPLTAYATRTLDGKEYGSCRKAGPYYVIVERESKPTSTQDAWDLELRFLSEPGLATAGPTEAPEGWPSASPEPPSGAAGKREGGAGFTTAASVGEGEWTTRIDPGESLYYRVPVDWGQQLFTSAELGSSQGDGFVTGALSLAVYNPARGLVDGAESLSYRGEQKSLSTDPAPPVDYANRFSSAGQEKAMRFAGWYYVRVSLNPEVGEKFGQGPHDVTLRVTVDGTAKDGPGYDGPAGEFSVPDDGLEGPDGGNTGSAADDTGAMKLVAAGGIGTGTVLVLGLGGWMLLARRREAGR</sequence>
<comment type="caution">
    <text evidence="3">The sequence shown here is derived from an EMBL/GenBank/DDBJ whole genome shotgun (WGS) entry which is preliminary data.</text>
</comment>
<keyword evidence="2" id="KW-0812">Transmembrane</keyword>
<evidence type="ECO:0000256" key="2">
    <source>
        <dbReference type="SAM" id="Phobius"/>
    </source>
</evidence>
<evidence type="ECO:0000313" key="3">
    <source>
        <dbReference type="EMBL" id="GGJ81629.1"/>
    </source>
</evidence>
<protein>
    <recommendedName>
        <fullName evidence="5">Peptidase</fullName>
    </recommendedName>
</protein>
<name>A0ABQ2DZB5_9ACTN</name>
<organism evidence="3 4">
    <name type="scientific">Streptomyces camponoticapitis</name>
    <dbReference type="NCBI Taxonomy" id="1616125"/>
    <lineage>
        <taxon>Bacteria</taxon>
        <taxon>Bacillati</taxon>
        <taxon>Actinomycetota</taxon>
        <taxon>Actinomycetes</taxon>
        <taxon>Kitasatosporales</taxon>
        <taxon>Streptomycetaceae</taxon>
        <taxon>Streptomyces</taxon>
    </lineage>
</organism>
<feature type="transmembrane region" description="Helical" evidence="2">
    <location>
        <begin position="448"/>
        <end position="470"/>
    </location>
</feature>
<dbReference type="Proteomes" id="UP000660265">
    <property type="component" value="Unassembled WGS sequence"/>
</dbReference>
<keyword evidence="2" id="KW-0472">Membrane</keyword>
<proteinExistence type="predicted"/>
<dbReference type="EMBL" id="BMMV01000003">
    <property type="protein sequence ID" value="GGJ81629.1"/>
    <property type="molecule type" value="Genomic_DNA"/>
</dbReference>
<reference evidence="4" key="1">
    <citation type="journal article" date="2019" name="Int. J. Syst. Evol. Microbiol.">
        <title>The Global Catalogue of Microorganisms (GCM) 10K type strain sequencing project: providing services to taxonomists for standard genome sequencing and annotation.</title>
        <authorList>
            <consortium name="The Broad Institute Genomics Platform"/>
            <consortium name="The Broad Institute Genome Sequencing Center for Infectious Disease"/>
            <person name="Wu L."/>
            <person name="Ma J."/>
        </authorList>
    </citation>
    <scope>NUCLEOTIDE SEQUENCE [LARGE SCALE GENOMIC DNA]</scope>
    <source>
        <strain evidence="4">CGMCC 4.7275</strain>
    </source>
</reference>
<evidence type="ECO:0008006" key="5">
    <source>
        <dbReference type="Google" id="ProtNLM"/>
    </source>
</evidence>
<gene>
    <name evidence="3" type="ORF">GCM10011583_11360</name>
</gene>
<evidence type="ECO:0000256" key="1">
    <source>
        <dbReference type="SAM" id="MobiDB-lite"/>
    </source>
</evidence>
<feature type="region of interest" description="Disordered" evidence="1">
    <location>
        <begin position="405"/>
        <end position="440"/>
    </location>
</feature>